<dbReference type="CDD" id="cd05466">
    <property type="entry name" value="PBP2_LTTR_substrate"/>
    <property type="match status" value="1"/>
</dbReference>
<dbReference type="Gene3D" id="1.10.10.10">
    <property type="entry name" value="Winged helix-like DNA-binding domain superfamily/Winged helix DNA-binding domain"/>
    <property type="match status" value="1"/>
</dbReference>
<proteinExistence type="inferred from homology"/>
<dbReference type="PANTHER" id="PTHR30346:SF0">
    <property type="entry name" value="HCA OPERON TRANSCRIPTIONAL ACTIVATOR HCAR"/>
    <property type="match status" value="1"/>
</dbReference>
<evidence type="ECO:0000313" key="6">
    <source>
        <dbReference type="EMBL" id="MEQ3552895.1"/>
    </source>
</evidence>
<keyword evidence="7" id="KW-1185">Reference proteome</keyword>
<dbReference type="PANTHER" id="PTHR30346">
    <property type="entry name" value="TRANSCRIPTIONAL DUAL REGULATOR HCAR-RELATED"/>
    <property type="match status" value="1"/>
</dbReference>
<dbReference type="InterPro" id="IPR005119">
    <property type="entry name" value="LysR_subst-bd"/>
</dbReference>
<protein>
    <submittedName>
        <fullName evidence="6">LysR family transcriptional regulator</fullName>
    </submittedName>
</protein>
<organism evidence="6 7">
    <name type="scientific">Pseudonocardia nematodicida</name>
    <dbReference type="NCBI Taxonomy" id="1206997"/>
    <lineage>
        <taxon>Bacteria</taxon>
        <taxon>Bacillati</taxon>
        <taxon>Actinomycetota</taxon>
        <taxon>Actinomycetes</taxon>
        <taxon>Pseudonocardiales</taxon>
        <taxon>Pseudonocardiaceae</taxon>
        <taxon>Pseudonocardia</taxon>
    </lineage>
</organism>
<dbReference type="PRINTS" id="PR00039">
    <property type="entry name" value="HTHLYSR"/>
</dbReference>
<dbReference type="InterPro" id="IPR036390">
    <property type="entry name" value="WH_DNA-bd_sf"/>
</dbReference>
<dbReference type="Pfam" id="PF00126">
    <property type="entry name" value="HTH_1"/>
    <property type="match status" value="1"/>
</dbReference>
<evidence type="ECO:0000256" key="2">
    <source>
        <dbReference type="ARBA" id="ARBA00023015"/>
    </source>
</evidence>
<dbReference type="InterPro" id="IPR000847">
    <property type="entry name" value="LysR_HTH_N"/>
</dbReference>
<dbReference type="RefSeq" id="WP_349299970.1">
    <property type="nucleotide sequence ID" value="NZ_JBEDNQ010000009.1"/>
</dbReference>
<accession>A0ABV1KEK2</accession>
<evidence type="ECO:0000256" key="3">
    <source>
        <dbReference type="ARBA" id="ARBA00023125"/>
    </source>
</evidence>
<evidence type="ECO:0000259" key="5">
    <source>
        <dbReference type="PROSITE" id="PS50931"/>
    </source>
</evidence>
<dbReference type="PROSITE" id="PS50931">
    <property type="entry name" value="HTH_LYSR"/>
    <property type="match status" value="1"/>
</dbReference>
<dbReference type="Proteomes" id="UP001494902">
    <property type="component" value="Unassembled WGS sequence"/>
</dbReference>
<keyword evidence="3" id="KW-0238">DNA-binding</keyword>
<evidence type="ECO:0000256" key="1">
    <source>
        <dbReference type="ARBA" id="ARBA00009437"/>
    </source>
</evidence>
<dbReference type="Gene3D" id="3.40.190.290">
    <property type="match status" value="1"/>
</dbReference>
<feature type="domain" description="HTH lysR-type" evidence="5">
    <location>
        <begin position="1"/>
        <end position="58"/>
    </location>
</feature>
<dbReference type="EMBL" id="JBEDNQ010000009">
    <property type="protein sequence ID" value="MEQ3552895.1"/>
    <property type="molecule type" value="Genomic_DNA"/>
</dbReference>
<reference evidence="6 7" key="1">
    <citation type="submission" date="2024-03" db="EMBL/GenBank/DDBJ databases">
        <title>Draft genome sequence of Pseudonocardia nematodicida JCM 31783.</title>
        <authorList>
            <person name="Butdee W."/>
            <person name="Duangmal K."/>
        </authorList>
    </citation>
    <scope>NUCLEOTIDE SEQUENCE [LARGE SCALE GENOMIC DNA]</scope>
    <source>
        <strain evidence="6 7">JCM 31783</strain>
    </source>
</reference>
<comment type="similarity">
    <text evidence="1">Belongs to the LysR transcriptional regulatory family.</text>
</comment>
<name>A0ABV1KEK2_9PSEU</name>
<dbReference type="Pfam" id="PF03466">
    <property type="entry name" value="LysR_substrate"/>
    <property type="match status" value="1"/>
</dbReference>
<dbReference type="InterPro" id="IPR036388">
    <property type="entry name" value="WH-like_DNA-bd_sf"/>
</dbReference>
<dbReference type="SUPFAM" id="SSF46785">
    <property type="entry name" value="Winged helix' DNA-binding domain"/>
    <property type="match status" value="1"/>
</dbReference>
<keyword evidence="4" id="KW-0804">Transcription</keyword>
<dbReference type="SUPFAM" id="SSF53850">
    <property type="entry name" value="Periplasmic binding protein-like II"/>
    <property type="match status" value="1"/>
</dbReference>
<comment type="caution">
    <text evidence="6">The sequence shown here is derived from an EMBL/GenBank/DDBJ whole genome shotgun (WGS) entry which is preliminary data.</text>
</comment>
<gene>
    <name evidence="6" type="ORF">WIS52_20705</name>
</gene>
<evidence type="ECO:0000256" key="4">
    <source>
        <dbReference type="ARBA" id="ARBA00023163"/>
    </source>
</evidence>
<evidence type="ECO:0000313" key="7">
    <source>
        <dbReference type="Proteomes" id="UP001494902"/>
    </source>
</evidence>
<sequence length="292" mass="31104">MDIRQVQYFLAVVETGTVHAAADRLFVAQPSVSQALRRLEQDLGSELFRRTGRRLVLTAAGRALVEPARDLVRARDAARATVEAVDGLRGGRLLLSSMPSQAVSPLPSLVAAFRGTHPGVEIGVATATGPDEVCAAVREGEAEVGLLATSNGPLRESGLRTEPLFVQGFVVVTGDPGVLPADDRALRPEDLRDLDLIVGQRGTGMRRVAETILSVTDCRVAVQIEQREALLPLVLAGLGVAVVADSWRGLAESAGLTARPLEIDENLHTALVLHPRRTSPAAEEFARIATDR</sequence>
<keyword evidence="2" id="KW-0805">Transcription regulation</keyword>